<organism evidence="9 10">
    <name type="scientific">Basidiobolus meristosporus CBS 931.73</name>
    <dbReference type="NCBI Taxonomy" id="1314790"/>
    <lineage>
        <taxon>Eukaryota</taxon>
        <taxon>Fungi</taxon>
        <taxon>Fungi incertae sedis</taxon>
        <taxon>Zoopagomycota</taxon>
        <taxon>Entomophthoromycotina</taxon>
        <taxon>Basidiobolomycetes</taxon>
        <taxon>Basidiobolales</taxon>
        <taxon>Basidiobolaceae</taxon>
        <taxon>Basidiobolus</taxon>
    </lineage>
</organism>
<dbReference type="SUPFAM" id="SSF159468">
    <property type="entry name" value="AtpF-like"/>
    <property type="match status" value="1"/>
</dbReference>
<gene>
    <name evidence="9" type="ORF">K493DRAFT_329908</name>
</gene>
<dbReference type="Pfam" id="PF01990">
    <property type="entry name" value="ATP-synt_F"/>
    <property type="match status" value="1"/>
</dbReference>
<name>A0A1Y1Y999_9FUNG</name>
<keyword evidence="3" id="KW-0813">Transport</keyword>
<dbReference type="InterPro" id="IPR005772">
    <property type="entry name" value="ATPase_V1-cplx_fsu_euk"/>
</dbReference>
<keyword evidence="10" id="KW-1185">Reference proteome</keyword>
<dbReference type="PANTHER" id="PTHR13861:SF2">
    <property type="entry name" value="V-TYPE PROTON ATPASE SUBUNIT F"/>
    <property type="match status" value="1"/>
</dbReference>
<evidence type="ECO:0000256" key="2">
    <source>
        <dbReference type="ARBA" id="ARBA00013430"/>
    </source>
</evidence>
<comment type="caution">
    <text evidence="9">The sequence shown here is derived from an EMBL/GenBank/DDBJ whole genome shotgun (WGS) entry which is preliminary data.</text>
</comment>
<comment type="similarity">
    <text evidence="1">Belongs to the V-ATPase F subunit family.</text>
</comment>
<dbReference type="Proteomes" id="UP000193498">
    <property type="component" value="Unassembled WGS sequence"/>
</dbReference>
<dbReference type="InParanoid" id="A0A1Y1Y999"/>
<dbReference type="OrthoDB" id="10261947at2759"/>
<dbReference type="STRING" id="1314790.A0A1Y1Y999"/>
<protein>
    <recommendedName>
        <fullName evidence="2">V-type proton ATPase subunit F</fullName>
    </recommendedName>
    <alternativeName>
        <fullName evidence="7">Vacuolar proton pump subunit F</fullName>
    </alternativeName>
</protein>
<evidence type="ECO:0000256" key="3">
    <source>
        <dbReference type="ARBA" id="ARBA00022448"/>
    </source>
</evidence>
<dbReference type="GO" id="GO:0000329">
    <property type="term" value="C:fungal-type vacuole membrane"/>
    <property type="evidence" value="ECO:0007669"/>
    <property type="project" value="TreeGrafter"/>
</dbReference>
<dbReference type="PANTHER" id="PTHR13861">
    <property type="entry name" value="VACUOLAR ATP SYNTHASE SUBUNIT F"/>
    <property type="match status" value="1"/>
</dbReference>
<dbReference type="Gene3D" id="3.40.50.10580">
    <property type="entry name" value="ATPase, V1 complex, subunit F"/>
    <property type="match status" value="1"/>
</dbReference>
<dbReference type="GO" id="GO:0033180">
    <property type="term" value="C:proton-transporting V-type ATPase, V1 domain"/>
    <property type="evidence" value="ECO:0007669"/>
    <property type="project" value="InterPro"/>
</dbReference>
<dbReference type="GO" id="GO:0046961">
    <property type="term" value="F:proton-transporting ATPase activity, rotational mechanism"/>
    <property type="evidence" value="ECO:0007669"/>
    <property type="project" value="InterPro"/>
</dbReference>
<dbReference type="EMBL" id="MCFE01000201">
    <property type="protein sequence ID" value="ORX94558.1"/>
    <property type="molecule type" value="Genomic_DNA"/>
</dbReference>
<accession>A0A1Y1Y999</accession>
<comment type="function">
    <text evidence="8">Subunit of the V1 complex of vacuolar(H+)-ATPase (V-ATPase), a multisubunit enzyme composed of a peripheral complex (V1) that hydrolyzes ATP and a membrane integral complex (V0) that translocates protons. V-ATPase is responsible for acidifying and maintaining the pH of intracellular compartments.</text>
</comment>
<evidence type="ECO:0000256" key="5">
    <source>
        <dbReference type="ARBA" id="ARBA00023065"/>
    </source>
</evidence>
<keyword evidence="4" id="KW-0375">Hydrogen ion transport</keyword>
<sequence>MAVGNQYKDRNFIAVIEDEDTITGLLLARVGHVDSRQKSNFLVVDAKTTLANIGKAFLEYTHRKDIAINIRELIGNHDRAFPAVLDIPSKDQPYDPSKVSVLKRVQRLFGE</sequence>
<evidence type="ECO:0000313" key="9">
    <source>
        <dbReference type="EMBL" id="ORX94558.1"/>
    </source>
</evidence>
<proteinExistence type="inferred from homology"/>
<evidence type="ECO:0000256" key="8">
    <source>
        <dbReference type="ARBA" id="ARBA00046254"/>
    </source>
</evidence>
<evidence type="ECO:0000256" key="7">
    <source>
        <dbReference type="ARBA" id="ARBA00030311"/>
    </source>
</evidence>
<evidence type="ECO:0000256" key="6">
    <source>
        <dbReference type="ARBA" id="ARBA00029477"/>
    </source>
</evidence>
<keyword evidence="5" id="KW-0406">Ion transport</keyword>
<evidence type="ECO:0000256" key="1">
    <source>
        <dbReference type="ARBA" id="ARBA00010148"/>
    </source>
</evidence>
<evidence type="ECO:0000313" key="10">
    <source>
        <dbReference type="Proteomes" id="UP000193498"/>
    </source>
</evidence>
<dbReference type="AlphaFoldDB" id="A0A1Y1Y999"/>
<comment type="subunit">
    <text evidence="6">V-ATPase is a heteromultimeric enzyme composed of a peripheral catalytic V1 complex (components A to H) attached to an integral membrane V0 proton pore complex (components: a, c, c', c'', d, e, f and VOA1).</text>
</comment>
<reference evidence="9 10" key="1">
    <citation type="submission" date="2016-07" db="EMBL/GenBank/DDBJ databases">
        <title>Pervasive Adenine N6-methylation of Active Genes in Fungi.</title>
        <authorList>
            <consortium name="DOE Joint Genome Institute"/>
            <person name="Mondo S.J."/>
            <person name="Dannebaum R.O."/>
            <person name="Kuo R.C."/>
            <person name="Labutti K."/>
            <person name="Haridas S."/>
            <person name="Kuo A."/>
            <person name="Salamov A."/>
            <person name="Ahrendt S.R."/>
            <person name="Lipzen A."/>
            <person name="Sullivan W."/>
            <person name="Andreopoulos W.B."/>
            <person name="Clum A."/>
            <person name="Lindquist E."/>
            <person name="Daum C."/>
            <person name="Ramamoorthy G.K."/>
            <person name="Gryganskyi A."/>
            <person name="Culley D."/>
            <person name="Magnuson J.K."/>
            <person name="James T.Y."/>
            <person name="O'Malley M.A."/>
            <person name="Stajich J.E."/>
            <person name="Spatafora J.W."/>
            <person name="Visel A."/>
            <person name="Grigoriev I.V."/>
        </authorList>
    </citation>
    <scope>NUCLEOTIDE SEQUENCE [LARGE SCALE GENOMIC DNA]</scope>
    <source>
        <strain evidence="9 10">CBS 931.73</strain>
    </source>
</reference>
<dbReference type="InterPro" id="IPR008218">
    <property type="entry name" value="ATPase_V1-cplx_f_g_su"/>
</dbReference>
<dbReference type="PIRSF" id="PIRSF015945">
    <property type="entry name" value="ATPase_V1_F_euk"/>
    <property type="match status" value="1"/>
</dbReference>
<dbReference type="FunCoup" id="A0A1Y1Y999">
    <property type="interactions" value="478"/>
</dbReference>
<dbReference type="InterPro" id="IPR036906">
    <property type="entry name" value="ATPase_V1_fsu_sf"/>
</dbReference>
<evidence type="ECO:0000256" key="4">
    <source>
        <dbReference type="ARBA" id="ARBA00022781"/>
    </source>
</evidence>
<dbReference type="NCBIfam" id="TIGR01101">
    <property type="entry name" value="V_ATP_synt_F"/>
    <property type="match status" value="1"/>
</dbReference>